<feature type="compositionally biased region" description="Basic and acidic residues" evidence="1">
    <location>
        <begin position="97"/>
        <end position="119"/>
    </location>
</feature>
<protein>
    <submittedName>
        <fullName evidence="2">Uncharacterized protein</fullName>
    </submittedName>
</protein>
<keyword evidence="3" id="KW-1185">Reference proteome</keyword>
<dbReference type="AlphaFoldDB" id="A0ABD3R7V0"/>
<accession>A0ABD3R7V0</accession>
<dbReference type="Proteomes" id="UP001530377">
    <property type="component" value="Unassembled WGS sequence"/>
</dbReference>
<proteinExistence type="predicted"/>
<reference evidence="2 3" key="1">
    <citation type="submission" date="2024-10" db="EMBL/GenBank/DDBJ databases">
        <title>Updated reference genomes for cyclostephanoid diatoms.</title>
        <authorList>
            <person name="Roberts W.R."/>
            <person name="Alverson A.J."/>
        </authorList>
    </citation>
    <scope>NUCLEOTIDE SEQUENCE [LARGE SCALE GENOMIC DNA]</scope>
    <source>
        <strain evidence="2 3">AJA228-03</strain>
    </source>
</reference>
<sequence length="171" mass="19051">MSSRVAVLTLVRRRSGGIEWMMVDSVAYDDPNSDLSRISRAKHGYFHVCRDFFLRSIDPRYDLENICVLARSVFVGASSTDARRCAVRGAGPPEPPPRNDDEGGGKERGGRGGIGRDNRRIQNGSLRRVKKFLAVFGTDLSGDSLSTMVVKKNDAYQERFINRGAINRETE</sequence>
<comment type="caution">
    <text evidence="2">The sequence shown here is derived from an EMBL/GenBank/DDBJ whole genome shotgun (WGS) entry which is preliminary data.</text>
</comment>
<dbReference type="EMBL" id="JALLPB020000900">
    <property type="protein sequence ID" value="KAL3806051.1"/>
    <property type="molecule type" value="Genomic_DNA"/>
</dbReference>
<evidence type="ECO:0000256" key="1">
    <source>
        <dbReference type="SAM" id="MobiDB-lite"/>
    </source>
</evidence>
<evidence type="ECO:0000313" key="2">
    <source>
        <dbReference type="EMBL" id="KAL3806051.1"/>
    </source>
</evidence>
<gene>
    <name evidence="2" type="ORF">ACHAXA_008838</name>
</gene>
<organism evidence="2 3">
    <name type="scientific">Cyclostephanos tholiformis</name>
    <dbReference type="NCBI Taxonomy" id="382380"/>
    <lineage>
        <taxon>Eukaryota</taxon>
        <taxon>Sar</taxon>
        <taxon>Stramenopiles</taxon>
        <taxon>Ochrophyta</taxon>
        <taxon>Bacillariophyta</taxon>
        <taxon>Coscinodiscophyceae</taxon>
        <taxon>Thalassiosirophycidae</taxon>
        <taxon>Stephanodiscales</taxon>
        <taxon>Stephanodiscaceae</taxon>
        <taxon>Cyclostephanos</taxon>
    </lineage>
</organism>
<evidence type="ECO:0000313" key="3">
    <source>
        <dbReference type="Proteomes" id="UP001530377"/>
    </source>
</evidence>
<name>A0ABD3R7V0_9STRA</name>
<feature type="region of interest" description="Disordered" evidence="1">
    <location>
        <begin position="84"/>
        <end position="119"/>
    </location>
</feature>